<accession>A0A511NFB1</accession>
<comment type="caution">
    <text evidence="2">The sequence shown here is derived from an EMBL/GenBank/DDBJ whole genome shotgun (WGS) entry which is preliminary data.</text>
</comment>
<reference evidence="2 3" key="1">
    <citation type="submission" date="2019-07" db="EMBL/GenBank/DDBJ databases">
        <title>Whole genome shotgun sequence of Empedobacter brevis NBRC 14943.</title>
        <authorList>
            <person name="Hosoyama A."/>
            <person name="Uohara A."/>
            <person name="Ohji S."/>
            <person name="Ichikawa N."/>
        </authorList>
    </citation>
    <scope>NUCLEOTIDE SEQUENCE [LARGE SCALE GENOMIC DNA]</scope>
    <source>
        <strain evidence="2 3">NBRC 14943</strain>
    </source>
</reference>
<keyword evidence="3" id="KW-1185">Reference proteome</keyword>
<feature type="signal peptide" evidence="1">
    <location>
        <begin position="1"/>
        <end position="18"/>
    </location>
</feature>
<feature type="chain" id="PRO_5022067557" evidence="1">
    <location>
        <begin position="19"/>
        <end position="125"/>
    </location>
</feature>
<sequence>MKQYILFVILLASFSSSAQSISACEKIAAAALYNSDYIKELTKDWDELIKENGGTNYGLQPVEAEKGIYRFVLVQHYPERDYNANWFTIDLKNNQVFEESMADPSYNKFFNLKLQDVKKLKKCKH</sequence>
<dbReference type="Proteomes" id="UP000321245">
    <property type="component" value="Unassembled WGS sequence"/>
</dbReference>
<dbReference type="RefSeq" id="WP_019975734.1">
    <property type="nucleotide sequence ID" value="NZ_BJXC01000007.1"/>
</dbReference>
<organism evidence="2 3">
    <name type="scientific">Empedobacter brevis NBRC 14943 = ATCC 43319</name>
    <dbReference type="NCBI Taxonomy" id="1218108"/>
    <lineage>
        <taxon>Bacteria</taxon>
        <taxon>Pseudomonadati</taxon>
        <taxon>Bacteroidota</taxon>
        <taxon>Flavobacteriia</taxon>
        <taxon>Flavobacteriales</taxon>
        <taxon>Weeksellaceae</taxon>
        <taxon>Empedobacter</taxon>
    </lineage>
</organism>
<gene>
    <name evidence="2" type="ORF">EB1_13100</name>
</gene>
<evidence type="ECO:0000313" key="2">
    <source>
        <dbReference type="EMBL" id="GEM51520.1"/>
    </source>
</evidence>
<evidence type="ECO:0000256" key="1">
    <source>
        <dbReference type="SAM" id="SignalP"/>
    </source>
</evidence>
<keyword evidence="1" id="KW-0732">Signal</keyword>
<evidence type="ECO:0000313" key="3">
    <source>
        <dbReference type="Proteomes" id="UP000321245"/>
    </source>
</evidence>
<name>A0A511NFB1_9FLAO</name>
<proteinExistence type="predicted"/>
<protein>
    <submittedName>
        <fullName evidence="2">Uncharacterized protein</fullName>
    </submittedName>
</protein>
<dbReference type="PROSITE" id="PS51257">
    <property type="entry name" value="PROKAR_LIPOPROTEIN"/>
    <property type="match status" value="1"/>
</dbReference>
<dbReference type="STRING" id="1218108.GCA_000382425_02256"/>
<dbReference type="GeneID" id="84650399"/>
<dbReference type="EMBL" id="BJXC01000007">
    <property type="protein sequence ID" value="GEM51520.1"/>
    <property type="molecule type" value="Genomic_DNA"/>
</dbReference>
<dbReference type="OrthoDB" id="1446388at2"/>
<dbReference type="AlphaFoldDB" id="A0A511NFB1"/>